<sequence>MITDEFPLIRHPNKGATSPKCDNASDANPFPLIRHLNKGAT</sequence>
<proteinExistence type="predicted"/>
<dbReference type="AlphaFoldDB" id="A0A1J1LSF8"/>
<evidence type="ECO:0000313" key="2">
    <source>
        <dbReference type="EMBL" id="CUR35539.1"/>
    </source>
</evidence>
<evidence type="ECO:0000256" key="1">
    <source>
        <dbReference type="SAM" id="MobiDB-lite"/>
    </source>
</evidence>
<reference evidence="3" key="1">
    <citation type="submission" date="2015-10" db="EMBL/GenBank/DDBJ databases">
        <authorList>
            <person name="Regsiter A."/>
            <person name="william w."/>
        </authorList>
    </citation>
    <scope>NUCLEOTIDE SEQUENCE [LARGE SCALE GENOMIC DNA]</scope>
</reference>
<evidence type="ECO:0000313" key="3">
    <source>
        <dbReference type="Proteomes" id="UP000184315"/>
    </source>
</evidence>
<feature type="region of interest" description="Disordered" evidence="1">
    <location>
        <begin position="1"/>
        <end position="41"/>
    </location>
</feature>
<keyword evidence="3" id="KW-1185">Reference proteome</keyword>
<accession>A0A1J1LSF8</accession>
<dbReference type="EMBL" id="CZDF01000174">
    <property type="protein sequence ID" value="CUR35539.1"/>
    <property type="molecule type" value="Genomic_DNA"/>
</dbReference>
<dbReference type="Proteomes" id="UP000184315">
    <property type="component" value="Unassembled WGS sequence"/>
</dbReference>
<organism evidence="2 3">
    <name type="scientific">Planktothrix tepida PCC 9214</name>
    <dbReference type="NCBI Taxonomy" id="671072"/>
    <lineage>
        <taxon>Bacteria</taxon>
        <taxon>Bacillati</taxon>
        <taxon>Cyanobacteriota</taxon>
        <taxon>Cyanophyceae</taxon>
        <taxon>Oscillatoriophycideae</taxon>
        <taxon>Oscillatoriales</taxon>
        <taxon>Microcoleaceae</taxon>
        <taxon>Planktothrix</taxon>
    </lineage>
</organism>
<protein>
    <submittedName>
        <fullName evidence="2">Uncharacterized protein</fullName>
    </submittedName>
</protein>
<name>A0A1J1LSF8_9CYAN</name>
<gene>
    <name evidence="2" type="ORF">PL9214670165</name>
</gene>